<organism evidence="3 4">
    <name type="scientific">Adhaeribacter swui</name>
    <dbReference type="NCBI Taxonomy" id="2086471"/>
    <lineage>
        <taxon>Bacteria</taxon>
        <taxon>Pseudomonadati</taxon>
        <taxon>Bacteroidota</taxon>
        <taxon>Cytophagia</taxon>
        <taxon>Cytophagales</taxon>
        <taxon>Hymenobacteraceae</taxon>
        <taxon>Adhaeribacter</taxon>
    </lineage>
</organism>
<keyword evidence="2" id="KW-0732">Signal</keyword>
<feature type="chain" id="PRO_5028833595" evidence="2">
    <location>
        <begin position="21"/>
        <end position="138"/>
    </location>
</feature>
<keyword evidence="4" id="KW-1185">Reference proteome</keyword>
<dbReference type="RefSeq" id="WP_185271844.1">
    <property type="nucleotide sequence ID" value="NZ_CP055156.1"/>
</dbReference>
<evidence type="ECO:0000313" key="4">
    <source>
        <dbReference type="Proteomes" id="UP000515237"/>
    </source>
</evidence>
<dbReference type="EMBL" id="CP055156">
    <property type="protein sequence ID" value="QNF35353.1"/>
    <property type="molecule type" value="Genomic_DNA"/>
</dbReference>
<name>A0A7G7GDW9_9BACT</name>
<dbReference type="Proteomes" id="UP000515237">
    <property type="component" value="Chromosome"/>
</dbReference>
<gene>
    <name evidence="3" type="ORF">HUW51_22515</name>
</gene>
<evidence type="ECO:0000256" key="1">
    <source>
        <dbReference type="SAM" id="MobiDB-lite"/>
    </source>
</evidence>
<feature type="compositionally biased region" description="Basic and acidic residues" evidence="1">
    <location>
        <begin position="122"/>
        <end position="138"/>
    </location>
</feature>
<protein>
    <submittedName>
        <fullName evidence="3">Uncharacterized protein</fullName>
    </submittedName>
</protein>
<accession>A0A7G7GDW9</accession>
<reference evidence="3 4" key="1">
    <citation type="journal article" date="2018" name="Int. J. Syst. Evol. Microbiol.">
        <title>Adhaeribacter swui sp. nov., isolated from wet mud.</title>
        <authorList>
            <person name="Kim D.U."/>
            <person name="Kim K.W."/>
            <person name="Kang M.S."/>
            <person name="Kim J.Y."/>
            <person name="Jang J.H."/>
            <person name="Kim M.K."/>
        </authorList>
    </citation>
    <scope>NUCLEOTIDE SEQUENCE [LARGE SCALE GENOMIC DNA]</scope>
    <source>
        <strain evidence="3 4">KCTC 52873</strain>
    </source>
</reference>
<feature type="signal peptide" evidence="2">
    <location>
        <begin position="1"/>
        <end position="20"/>
    </location>
</feature>
<dbReference type="AlphaFoldDB" id="A0A7G7GDW9"/>
<proteinExistence type="predicted"/>
<feature type="region of interest" description="Disordered" evidence="1">
    <location>
        <begin position="116"/>
        <end position="138"/>
    </location>
</feature>
<evidence type="ECO:0000256" key="2">
    <source>
        <dbReference type="SAM" id="SignalP"/>
    </source>
</evidence>
<dbReference type="KEGG" id="aswu:HUW51_22515"/>
<sequence>MKKLYLSLFVAAFFSLAAQAQDISSSADKRINLLTRVMATELQLNEAEFIKLRSLNRERILKSDEIATLYSADATVMAAKMKEVEDNFDKQFTAILNPVQLAAYTNYKHANEDANLTAAQTEKPEKAKPVATNEKKIK</sequence>
<evidence type="ECO:0000313" key="3">
    <source>
        <dbReference type="EMBL" id="QNF35353.1"/>
    </source>
</evidence>